<dbReference type="Proteomes" id="UP000314294">
    <property type="component" value="Unassembled WGS sequence"/>
</dbReference>
<comment type="caution">
    <text evidence="1">The sequence shown here is derived from an EMBL/GenBank/DDBJ whole genome shotgun (WGS) entry which is preliminary data.</text>
</comment>
<evidence type="ECO:0000313" key="1">
    <source>
        <dbReference type="EMBL" id="TNN72374.1"/>
    </source>
</evidence>
<protein>
    <submittedName>
        <fullName evidence="1">Uncharacterized protein</fullName>
    </submittedName>
</protein>
<keyword evidence="2" id="KW-1185">Reference proteome</keyword>
<name>A0A4Z2I4Z9_9TELE</name>
<accession>A0A4Z2I4Z9</accession>
<reference evidence="1 2" key="1">
    <citation type="submission" date="2019-03" db="EMBL/GenBank/DDBJ databases">
        <title>First draft genome of Liparis tanakae, snailfish: a comprehensive survey of snailfish specific genes.</title>
        <authorList>
            <person name="Kim W."/>
            <person name="Song I."/>
            <person name="Jeong J.-H."/>
            <person name="Kim D."/>
            <person name="Kim S."/>
            <person name="Ryu S."/>
            <person name="Song J.Y."/>
            <person name="Lee S.K."/>
        </authorList>
    </citation>
    <scope>NUCLEOTIDE SEQUENCE [LARGE SCALE GENOMIC DNA]</scope>
    <source>
        <tissue evidence="1">Muscle</tissue>
    </source>
</reference>
<proteinExistence type="predicted"/>
<dbReference type="AlphaFoldDB" id="A0A4Z2I4Z9"/>
<sequence length="103" mass="11037">MSDIFTHNLCVQCQCTFLAYQLRPPVAKDSVVISIETHSPLLVISSATQELTATKASADEPNSTTSSVTFRVPEGFSRAVATSKSLKYRGACNASRTGPEALK</sequence>
<dbReference type="EMBL" id="SRLO01000138">
    <property type="protein sequence ID" value="TNN72374.1"/>
    <property type="molecule type" value="Genomic_DNA"/>
</dbReference>
<evidence type="ECO:0000313" key="2">
    <source>
        <dbReference type="Proteomes" id="UP000314294"/>
    </source>
</evidence>
<gene>
    <name evidence="1" type="ORF">EYF80_017413</name>
</gene>
<organism evidence="1 2">
    <name type="scientific">Liparis tanakae</name>
    <name type="common">Tanaka's snailfish</name>
    <dbReference type="NCBI Taxonomy" id="230148"/>
    <lineage>
        <taxon>Eukaryota</taxon>
        <taxon>Metazoa</taxon>
        <taxon>Chordata</taxon>
        <taxon>Craniata</taxon>
        <taxon>Vertebrata</taxon>
        <taxon>Euteleostomi</taxon>
        <taxon>Actinopterygii</taxon>
        <taxon>Neopterygii</taxon>
        <taxon>Teleostei</taxon>
        <taxon>Neoteleostei</taxon>
        <taxon>Acanthomorphata</taxon>
        <taxon>Eupercaria</taxon>
        <taxon>Perciformes</taxon>
        <taxon>Cottioidei</taxon>
        <taxon>Cottales</taxon>
        <taxon>Liparidae</taxon>
        <taxon>Liparis</taxon>
    </lineage>
</organism>